<proteinExistence type="predicted"/>
<feature type="compositionally biased region" description="Basic and acidic residues" evidence="1">
    <location>
        <begin position="63"/>
        <end position="74"/>
    </location>
</feature>
<reference evidence="2" key="1">
    <citation type="journal article" date="2020" name="Stud. Mycol.">
        <title>101 Dothideomycetes genomes: a test case for predicting lifestyles and emergence of pathogens.</title>
        <authorList>
            <person name="Haridas S."/>
            <person name="Albert R."/>
            <person name="Binder M."/>
            <person name="Bloem J."/>
            <person name="Labutti K."/>
            <person name="Salamov A."/>
            <person name="Andreopoulos B."/>
            <person name="Baker S."/>
            <person name="Barry K."/>
            <person name="Bills G."/>
            <person name="Bluhm B."/>
            <person name="Cannon C."/>
            <person name="Castanera R."/>
            <person name="Culley D."/>
            <person name="Daum C."/>
            <person name="Ezra D."/>
            <person name="Gonzalez J."/>
            <person name="Henrissat B."/>
            <person name="Kuo A."/>
            <person name="Liang C."/>
            <person name="Lipzen A."/>
            <person name="Lutzoni F."/>
            <person name="Magnuson J."/>
            <person name="Mondo S."/>
            <person name="Nolan M."/>
            <person name="Ohm R."/>
            <person name="Pangilinan J."/>
            <person name="Park H.-J."/>
            <person name="Ramirez L."/>
            <person name="Alfaro M."/>
            <person name="Sun H."/>
            <person name="Tritt A."/>
            <person name="Yoshinaga Y."/>
            <person name="Zwiers L.-H."/>
            <person name="Turgeon B."/>
            <person name="Goodwin S."/>
            <person name="Spatafora J."/>
            <person name="Crous P."/>
            <person name="Grigoriev I."/>
        </authorList>
    </citation>
    <scope>NUCLEOTIDE SEQUENCE</scope>
    <source>
        <strain evidence="2">CBS 116005</strain>
    </source>
</reference>
<accession>A0A6G1LDC9</accession>
<organism evidence="2 3">
    <name type="scientific">Teratosphaeria nubilosa</name>
    <dbReference type="NCBI Taxonomy" id="161662"/>
    <lineage>
        <taxon>Eukaryota</taxon>
        <taxon>Fungi</taxon>
        <taxon>Dikarya</taxon>
        <taxon>Ascomycota</taxon>
        <taxon>Pezizomycotina</taxon>
        <taxon>Dothideomycetes</taxon>
        <taxon>Dothideomycetidae</taxon>
        <taxon>Mycosphaerellales</taxon>
        <taxon>Teratosphaeriaceae</taxon>
        <taxon>Teratosphaeria</taxon>
    </lineage>
</organism>
<feature type="region of interest" description="Disordered" evidence="1">
    <location>
        <begin position="56"/>
        <end position="104"/>
    </location>
</feature>
<evidence type="ECO:0000313" key="2">
    <source>
        <dbReference type="EMBL" id="KAF2770164.1"/>
    </source>
</evidence>
<dbReference type="AlphaFoldDB" id="A0A6G1LDC9"/>
<sequence>MPAKRKRTRTPLAALDQNRLAPSHITTSRKRQRRTDEDANIPAPTDVRTTQSLWSAVSQHTRIMSDRQTRSQSERKKKSMIHSNSSAATMTAADSISSSRPRPLRPQNPVLFKNCILDPRCVIIDACIRPSLPPHAYFKTQHPDGPYHTLPNFDHAQVFLDIENLDIGAIAKEYGCMRTNKLCETEFRTFATETFFRGEKRNSDPPTDRKWRSERMLEFVCAPADDAHWYAPPVIHQQDKPIPPRADEYSWDIRPDCAYWLSTRGLNPDYVHNVCATTYVYRNWILSPYLTIEFKREDLDNAAAETQAGIAAALALYNRFTLYAKSGSDGRGLLDEIVHYAMVFTGPDYTIWVVRPNISKDNCWQGCKMSRLTHGDCTTERGVVRLVQWVNEIHRWGLGRHATGVERDVKMLLQSYGVEVSLLE</sequence>
<protein>
    <submittedName>
        <fullName evidence="2">Uncharacterized protein</fullName>
    </submittedName>
</protein>
<evidence type="ECO:0000256" key="1">
    <source>
        <dbReference type="SAM" id="MobiDB-lite"/>
    </source>
</evidence>
<feature type="compositionally biased region" description="Polar residues" evidence="1">
    <location>
        <begin position="81"/>
        <end position="96"/>
    </location>
</feature>
<dbReference type="OrthoDB" id="5426911at2759"/>
<dbReference type="EMBL" id="ML995828">
    <property type="protein sequence ID" value="KAF2770164.1"/>
    <property type="molecule type" value="Genomic_DNA"/>
</dbReference>
<name>A0A6G1LDC9_9PEZI</name>
<feature type="region of interest" description="Disordered" evidence="1">
    <location>
        <begin position="1"/>
        <end position="44"/>
    </location>
</feature>
<keyword evidence="3" id="KW-1185">Reference proteome</keyword>
<gene>
    <name evidence="2" type="ORF">EJ03DRAFT_81355</name>
</gene>
<evidence type="ECO:0000313" key="3">
    <source>
        <dbReference type="Proteomes" id="UP000799436"/>
    </source>
</evidence>
<dbReference type="Proteomes" id="UP000799436">
    <property type="component" value="Unassembled WGS sequence"/>
</dbReference>